<accession>A0A8S5TLC8</accession>
<protein>
    <submittedName>
        <fullName evidence="1">Uncharacterized protein</fullName>
    </submittedName>
</protein>
<evidence type="ECO:0000313" key="1">
    <source>
        <dbReference type="EMBL" id="DAF63859.1"/>
    </source>
</evidence>
<proteinExistence type="predicted"/>
<organism evidence="1">
    <name type="scientific">Siphoviridae sp. ctSmR6</name>
    <dbReference type="NCBI Taxonomy" id="2827873"/>
    <lineage>
        <taxon>Viruses</taxon>
        <taxon>Duplodnaviria</taxon>
        <taxon>Heunggongvirae</taxon>
        <taxon>Uroviricota</taxon>
        <taxon>Caudoviricetes</taxon>
    </lineage>
</organism>
<sequence length="61" mass="6823">MKAVYITITESGASIIAKVADENKKILDSFEVSRKDASGVLEVMRKWNEKHKDEKEASLAL</sequence>
<dbReference type="EMBL" id="BK032844">
    <property type="protein sequence ID" value="DAF63859.1"/>
    <property type="molecule type" value="Genomic_DNA"/>
</dbReference>
<name>A0A8S5TLC8_9CAUD</name>
<reference evidence="1" key="1">
    <citation type="journal article" date="2021" name="Proc. Natl. Acad. Sci. U.S.A.">
        <title>A Catalog of Tens of Thousands of Viruses from Human Metagenomes Reveals Hidden Associations with Chronic Diseases.</title>
        <authorList>
            <person name="Tisza M.J."/>
            <person name="Buck C.B."/>
        </authorList>
    </citation>
    <scope>NUCLEOTIDE SEQUENCE</scope>
    <source>
        <strain evidence="1">CtSmR6</strain>
    </source>
</reference>